<gene>
    <name evidence="5" type="ORF">LITE_LOCUS50240</name>
</gene>
<dbReference type="SUPFAM" id="SSF49562">
    <property type="entry name" value="C2 domain (Calcium/lipid-binding domain, CaLB)"/>
    <property type="match status" value="1"/>
</dbReference>
<feature type="repeat" description="ARM" evidence="2">
    <location>
        <begin position="1179"/>
        <end position="1223"/>
    </location>
</feature>
<feature type="repeat" description="ARM" evidence="2">
    <location>
        <begin position="516"/>
        <end position="558"/>
    </location>
</feature>
<dbReference type="Pfam" id="PF00514">
    <property type="entry name" value="Arm"/>
    <property type="match status" value="1"/>
</dbReference>
<feature type="compositionally biased region" description="Polar residues" evidence="3">
    <location>
        <begin position="1"/>
        <end position="22"/>
    </location>
</feature>
<dbReference type="EMBL" id="CAMGYJ010000011">
    <property type="protein sequence ID" value="CAI0600146.1"/>
    <property type="molecule type" value="Genomic_DNA"/>
</dbReference>
<dbReference type="InterPro" id="IPR035892">
    <property type="entry name" value="C2_domain_sf"/>
</dbReference>
<dbReference type="Pfam" id="PF00168">
    <property type="entry name" value="C2"/>
    <property type="match status" value="1"/>
</dbReference>
<dbReference type="InterPro" id="IPR000225">
    <property type="entry name" value="Armadillo"/>
</dbReference>
<dbReference type="SMART" id="SM00185">
    <property type="entry name" value="ARM"/>
    <property type="match status" value="17"/>
</dbReference>
<feature type="repeat" description="ARM" evidence="2">
    <location>
        <begin position="253"/>
        <end position="297"/>
    </location>
</feature>
<organism evidence="5 6">
    <name type="scientific">Linum tenue</name>
    <dbReference type="NCBI Taxonomy" id="586396"/>
    <lineage>
        <taxon>Eukaryota</taxon>
        <taxon>Viridiplantae</taxon>
        <taxon>Streptophyta</taxon>
        <taxon>Embryophyta</taxon>
        <taxon>Tracheophyta</taxon>
        <taxon>Spermatophyta</taxon>
        <taxon>Magnoliopsida</taxon>
        <taxon>eudicotyledons</taxon>
        <taxon>Gunneridae</taxon>
        <taxon>Pentapetalae</taxon>
        <taxon>rosids</taxon>
        <taxon>fabids</taxon>
        <taxon>Malpighiales</taxon>
        <taxon>Linaceae</taxon>
        <taxon>Linum</taxon>
    </lineage>
</organism>
<proteinExistence type="predicted"/>
<protein>
    <recommendedName>
        <fullName evidence="4">C2 domain-containing protein</fullName>
    </recommendedName>
</protein>
<dbReference type="Gene3D" id="1.25.10.10">
    <property type="entry name" value="Leucine-rich Repeat Variant"/>
    <property type="match status" value="6"/>
</dbReference>
<evidence type="ECO:0000256" key="1">
    <source>
        <dbReference type="ARBA" id="ARBA00022737"/>
    </source>
</evidence>
<keyword evidence="1" id="KW-0677">Repeat</keyword>
<dbReference type="InterPro" id="IPR044297">
    <property type="entry name" value="CSI1/2/3"/>
</dbReference>
<dbReference type="GO" id="GO:0051211">
    <property type="term" value="P:anisotropic cell growth"/>
    <property type="evidence" value="ECO:0007669"/>
    <property type="project" value="InterPro"/>
</dbReference>
<dbReference type="GO" id="GO:0010330">
    <property type="term" value="C:cellulose synthase complex"/>
    <property type="evidence" value="ECO:0007669"/>
    <property type="project" value="InterPro"/>
</dbReference>
<evidence type="ECO:0000256" key="3">
    <source>
        <dbReference type="SAM" id="MobiDB-lite"/>
    </source>
</evidence>
<dbReference type="PROSITE" id="PS50176">
    <property type="entry name" value="ARM_REPEAT"/>
    <property type="match status" value="3"/>
</dbReference>
<sequence>MSKSLFSKLRQSINSDVSQTRESNGEETPENAMATVSTFIEKLHAKVSSHHEKELITARVLGIAKAQKEARTVIGSHAQAMPLFVSILRDGTHGAKLNVAATLSVMSKDDDLRVKVLLGGCIPPLLLLLKSESPEARKAAAESIYEVSSGWPPDDHIGMKIFLAESVVPTLWDQLDPKNKQDKVVQGYVTGALRNLSSIKDSCWRTILEDGGVKIVIKLLSSENSFTQSNAASLLASLMLNFSDIVVEAIDAGTIKSLLELLEQDNDIHVRASAAEALEALTNKSEDARKCIVDANGVYLLISSVIPPKSKEGVQEAGSIQALQTHATRALENIYGGMPALLLHLGKLSQSPRLSAPVADILGALAYALMIYDHNSAPKDDEEPFDATKIEDILIKLLKPRDTKLFQERVLEAMASLYRNEHLKKWLNNADAKKCLTLLVTMATTEDGHESLISSLIKLCRNKMGIWESIGKREGIQMLISLLGLSSEQHQECAVELLLILTDQVDESKWAITAAGGIPPLVQLLDVGSKKAKEDAALVLWNLCCHSEDIHACIESAGAIPAFIWLLATGTPKAQEISNMALLKLIRSADSSTINQLLPMLDDESLDSKSHVIRVLGHVLTLASEKDIENLESPASKAVRSLVQVLTSPNKETREYAAYILADLFTTRQDICHSFSTNEIVDPCKKILNGNNTETVVKQLAQALAALSRPKKTKSNKKTSHVTQKDVIPLIELAKTSPMETAESAVAALASILSDPHLAAEALVEDVVSGLTRVLGEGSLQGKKSASQALHQLLNHFPISEVISGSAQCRFVVLSVLDSLNSMEKSGTDMTDSLEVVSLLTRTKQGADLEYQPWAALVEVPSSLEPLVYCLAKGSPVVQDKAIEILSRLCGEQPVLLGDLLISKSSSIAALASRITNSPSSEVRVGGTALLICVVKEHKQKTLEEIDASGYLKQLIYNLVNMIKHNSRVSGLEIEVQSPRGFYDRSIRQKRQEFDMVDPTTLLGGTAALWLLAIISSFRAKNKLITMEAGGLEVLSNKLSYYTSRPLVTEVEDGEGIWISALLLSVLFKDAKVVLSPTSIRIVPSLAYLLRSDKMIDKFFASQALASLACNGTKGISISIANSGAINGLIPLIGYDESQIPNLATLSEEFSLEKNPAQLALEHLFEEDDVRGGVSTAHKAIPLLVDLLRPIPGRPGALPIAVELLHRIAEGSDTNKLIMSEAGALEALTKYISLNPRDPNEASISELLRVLFKNTDLIRHEVALNCLTHLIAILRFSCRDARFSAARALHELFSAEKIKNCDLARQVVQPLIDMVNIAESESEQQSVLATLIKLTSGSNASKAALFFDIDGNALETMYNILSTSPSVELKGSAAQVCYVLFSNKKFRETPIAPECTEPLISLIQSPSVSAAESAVWAFERLLSDVQLVEHISANDTILDLLISLVSGTEYRLIEGSVSVLIKLGKDRAHRKQDMVRAGILDKCLDLLPHASMPCCSAIAELFRILTNSGAIARSPEAAKIIEPLFDLLLQPDFSLWGKNSALQALMNILEKPQCLTTLRLTPIQTIEPLISFLESPTRELQHAGTDVLSHLLVQEHFQQDITTKNAIVPLVRLAGIGILTLQQIAVAALERISTSWPKEVVDAGGIYEISKIIIQDDPEPTLELWEAAALIISNLLQFNAEYYYRVPLIVLVRMLQSTLESTIKVALNALLVHDRADKSSAEQMVEAGVVDALLDLMRSHHCEELSARLLEALFNKARVREIKITKDAIAPLAEYLLDPQTTTETCKLFAALALGDLSQQEGHARSSDSVSACRALVSLLEDHPSEDLTMVAVCALQNFVMHSRTNRRTVAEAGGILVIQELLISPSADVAAQAAVLIRLLFANHTLQEFVSTELVRSLTAALEREFLSAATMNIQILKSINVMFTNFAKLHVSEAATLCIPHLVTALKSDNEAAQRSALDTLCILKESWMAMPVDIAKSQAMIAAEAVPILQSLSKSCPPGTHNRADALLRSLPGCLTVTIRRGNNLKQANAFCQLTIGNSPQRQTKVVSNSTSPEWNESFTWAFDIAPRGQKLNIVCKSKSTFGKTTLGRASVQIDRVVTDGMYNGAVPLTNEGTKDDTSKTVEIEIVWANNISN</sequence>
<dbReference type="GO" id="GO:2001006">
    <property type="term" value="P:regulation of cellulose biosynthetic process"/>
    <property type="evidence" value="ECO:0007669"/>
    <property type="project" value="InterPro"/>
</dbReference>
<evidence type="ECO:0000313" key="6">
    <source>
        <dbReference type="Proteomes" id="UP001154282"/>
    </source>
</evidence>
<dbReference type="SUPFAM" id="SSF48371">
    <property type="entry name" value="ARM repeat"/>
    <property type="match status" value="4"/>
</dbReference>
<dbReference type="GO" id="GO:0008017">
    <property type="term" value="F:microtubule binding"/>
    <property type="evidence" value="ECO:0007669"/>
    <property type="project" value="InterPro"/>
</dbReference>
<evidence type="ECO:0000256" key="2">
    <source>
        <dbReference type="PROSITE-ProRule" id="PRU00259"/>
    </source>
</evidence>
<dbReference type="PROSITE" id="PS50004">
    <property type="entry name" value="C2"/>
    <property type="match status" value="1"/>
</dbReference>
<dbReference type="InterPro" id="IPR011989">
    <property type="entry name" value="ARM-like"/>
</dbReference>
<accession>A0AAV0RVY3</accession>
<evidence type="ECO:0000313" key="5">
    <source>
        <dbReference type="EMBL" id="CAI0600146.1"/>
    </source>
</evidence>
<dbReference type="Gene3D" id="2.60.40.150">
    <property type="entry name" value="C2 domain"/>
    <property type="match status" value="1"/>
</dbReference>
<comment type="caution">
    <text evidence="5">The sequence shown here is derived from an EMBL/GenBank/DDBJ whole genome shotgun (WGS) entry which is preliminary data.</text>
</comment>
<name>A0AAV0RVY3_9ROSI</name>
<dbReference type="PANTHER" id="PTHR46369:SF1">
    <property type="entry name" value="PROTEIN CELLULOSE SYNTHASE INTERACTIVE 3"/>
    <property type="match status" value="1"/>
</dbReference>
<dbReference type="InterPro" id="IPR016024">
    <property type="entry name" value="ARM-type_fold"/>
</dbReference>
<dbReference type="PANTHER" id="PTHR46369">
    <property type="entry name" value="PROTEIN CELLULOSE SYNTHASE INTERACTIVE 1"/>
    <property type="match status" value="1"/>
</dbReference>
<evidence type="ECO:0000259" key="4">
    <source>
        <dbReference type="PROSITE" id="PS50004"/>
    </source>
</evidence>
<dbReference type="SMART" id="SM00239">
    <property type="entry name" value="C2"/>
    <property type="match status" value="1"/>
</dbReference>
<dbReference type="InterPro" id="IPR000008">
    <property type="entry name" value="C2_dom"/>
</dbReference>
<keyword evidence="6" id="KW-1185">Reference proteome</keyword>
<dbReference type="Proteomes" id="UP001154282">
    <property type="component" value="Unassembled WGS sequence"/>
</dbReference>
<feature type="region of interest" description="Disordered" evidence="3">
    <location>
        <begin position="1"/>
        <end position="31"/>
    </location>
</feature>
<reference evidence="5" key="1">
    <citation type="submission" date="2022-08" db="EMBL/GenBank/DDBJ databases">
        <authorList>
            <person name="Gutierrez-Valencia J."/>
        </authorList>
    </citation>
    <scope>NUCLEOTIDE SEQUENCE</scope>
</reference>
<feature type="domain" description="C2" evidence="4">
    <location>
        <begin position="1996"/>
        <end position="2110"/>
    </location>
</feature>
<dbReference type="CDD" id="cd00030">
    <property type="entry name" value="C2"/>
    <property type="match status" value="1"/>
</dbReference>